<dbReference type="EMBL" id="KV448125">
    <property type="protein sequence ID" value="OAX44422.1"/>
    <property type="molecule type" value="Genomic_DNA"/>
</dbReference>
<accession>A0A1B7NI40</accession>
<protein>
    <recommendedName>
        <fullName evidence="2">LYR motif-containing protein Cup1-like N-terminal domain-containing protein</fullName>
    </recommendedName>
</protein>
<evidence type="ECO:0000259" key="2">
    <source>
        <dbReference type="Pfam" id="PF20263"/>
    </source>
</evidence>
<gene>
    <name evidence="3" type="ORF">K503DRAFT_765042</name>
</gene>
<organism evidence="3 4">
    <name type="scientific">Rhizopogon vinicolor AM-OR11-026</name>
    <dbReference type="NCBI Taxonomy" id="1314800"/>
    <lineage>
        <taxon>Eukaryota</taxon>
        <taxon>Fungi</taxon>
        <taxon>Dikarya</taxon>
        <taxon>Basidiomycota</taxon>
        <taxon>Agaricomycotina</taxon>
        <taxon>Agaricomycetes</taxon>
        <taxon>Agaricomycetidae</taxon>
        <taxon>Boletales</taxon>
        <taxon>Suillineae</taxon>
        <taxon>Rhizopogonaceae</taxon>
        <taxon>Rhizopogon</taxon>
    </lineage>
</organism>
<dbReference type="AlphaFoldDB" id="A0A1B7NI40"/>
<keyword evidence="4" id="KW-1185">Reference proteome</keyword>
<evidence type="ECO:0000256" key="1">
    <source>
        <dbReference type="SAM" id="MobiDB-lite"/>
    </source>
</evidence>
<dbReference type="OrthoDB" id="198652at2759"/>
<dbReference type="InParanoid" id="A0A1B7NI40"/>
<dbReference type="InterPro" id="IPR046896">
    <property type="entry name" value="Cup1-like_N"/>
</dbReference>
<name>A0A1B7NI40_9AGAM</name>
<proteinExistence type="predicted"/>
<dbReference type="Proteomes" id="UP000092154">
    <property type="component" value="Unassembled WGS sequence"/>
</dbReference>
<dbReference type="Pfam" id="PF20263">
    <property type="entry name" value="LYRM2-like"/>
    <property type="match status" value="1"/>
</dbReference>
<sequence length="323" mass="36275">MKHAQQAVVSVYRAYLREIRRLPHTYLRQFFRLAAEDGCRAALRTKCEALKRKKLKRISKTLQQVRAANNGSHEAFNRVLDLAYGRAGRLRWELIEPLLSDPNAPLPLPIIPQKESSRPPVYSPELTALLTSGLSRKKKPLGPGDLTFPPILPERADPNSPDAKILGPFSKRREVNARWKYFRQEWKKVLPPLQISVSPGRDTGVEGNDRNTSSAIRKIGFDGTTVLEELVKLTTNSRNKSPEGSDGLLPNRWLRRRYQALLGKLPILTFTLPREDAKAKKPGGFGVSLSDNALKARVQGKRLPNATDDDVAWSQTDRHPASS</sequence>
<feature type="region of interest" description="Disordered" evidence="1">
    <location>
        <begin position="297"/>
        <end position="323"/>
    </location>
</feature>
<evidence type="ECO:0000313" key="3">
    <source>
        <dbReference type="EMBL" id="OAX44422.1"/>
    </source>
</evidence>
<reference evidence="3 4" key="1">
    <citation type="submission" date="2016-06" db="EMBL/GenBank/DDBJ databases">
        <title>Comparative genomics of the ectomycorrhizal sister species Rhizopogon vinicolor and Rhizopogon vesiculosus (Basidiomycota: Boletales) reveals a divergence of the mating type B locus.</title>
        <authorList>
            <consortium name="DOE Joint Genome Institute"/>
            <person name="Mujic A.B."/>
            <person name="Kuo A."/>
            <person name="Tritt A."/>
            <person name="Lipzen A."/>
            <person name="Chen C."/>
            <person name="Johnson J."/>
            <person name="Sharma A."/>
            <person name="Barry K."/>
            <person name="Grigoriev I.V."/>
            <person name="Spatafora J.W."/>
        </authorList>
    </citation>
    <scope>NUCLEOTIDE SEQUENCE [LARGE SCALE GENOMIC DNA]</scope>
    <source>
        <strain evidence="3 4">AM-OR11-026</strain>
    </source>
</reference>
<evidence type="ECO:0000313" key="4">
    <source>
        <dbReference type="Proteomes" id="UP000092154"/>
    </source>
</evidence>
<feature type="domain" description="LYR motif-containing protein Cup1-like N-terminal" evidence="2">
    <location>
        <begin position="11"/>
        <end position="94"/>
    </location>
</feature>